<dbReference type="Proteomes" id="UP000515153">
    <property type="component" value="Unplaced"/>
</dbReference>
<organism evidence="2 3">
    <name type="scientific">Pyricularia grisea</name>
    <name type="common">Crabgrass-specific blast fungus</name>
    <name type="synonym">Magnaporthe grisea</name>
    <dbReference type="NCBI Taxonomy" id="148305"/>
    <lineage>
        <taxon>Eukaryota</taxon>
        <taxon>Fungi</taxon>
        <taxon>Dikarya</taxon>
        <taxon>Ascomycota</taxon>
        <taxon>Pezizomycotina</taxon>
        <taxon>Sordariomycetes</taxon>
        <taxon>Sordariomycetidae</taxon>
        <taxon>Magnaporthales</taxon>
        <taxon>Pyriculariaceae</taxon>
        <taxon>Pyricularia</taxon>
    </lineage>
</organism>
<gene>
    <name evidence="3" type="ORF">PgNI_07622</name>
</gene>
<dbReference type="RefSeq" id="XP_030980508.1">
    <property type="nucleotide sequence ID" value="XM_031127632.1"/>
</dbReference>
<feature type="region of interest" description="Disordered" evidence="1">
    <location>
        <begin position="1"/>
        <end position="105"/>
    </location>
</feature>
<feature type="compositionally biased region" description="Basic and acidic residues" evidence="1">
    <location>
        <begin position="73"/>
        <end position="84"/>
    </location>
</feature>
<evidence type="ECO:0000256" key="1">
    <source>
        <dbReference type="SAM" id="MobiDB-lite"/>
    </source>
</evidence>
<feature type="compositionally biased region" description="Polar residues" evidence="1">
    <location>
        <begin position="1"/>
        <end position="12"/>
    </location>
</feature>
<reference evidence="3" key="2">
    <citation type="submission" date="2019-10" db="EMBL/GenBank/DDBJ databases">
        <authorList>
            <consortium name="NCBI Genome Project"/>
        </authorList>
    </citation>
    <scope>NUCLEOTIDE SEQUENCE</scope>
    <source>
        <strain evidence="3">NI907</strain>
    </source>
</reference>
<evidence type="ECO:0000313" key="3">
    <source>
        <dbReference type="RefSeq" id="XP_030980508.1"/>
    </source>
</evidence>
<sequence>MSTISSPTATQHIQRDADGDVQMMDAYPPVQCQVDTDEDDRTSNATTLIENHDDREMDADGDVEMTDAYALDQEDKDKNVEIKSSRSSSTTSASSSVGRTTDVDSVKKIERWAETASVPSAALTKPAAVKSVSINVGLLRVQYDSEEGHIDIQGY</sequence>
<dbReference type="GeneID" id="41962541"/>
<feature type="compositionally biased region" description="Low complexity" evidence="1">
    <location>
        <begin position="85"/>
        <end position="96"/>
    </location>
</feature>
<keyword evidence="2" id="KW-1185">Reference proteome</keyword>
<accession>A0A6P8B014</accession>
<feature type="compositionally biased region" description="Acidic residues" evidence="1">
    <location>
        <begin position="56"/>
        <end position="65"/>
    </location>
</feature>
<evidence type="ECO:0000313" key="2">
    <source>
        <dbReference type="Proteomes" id="UP000515153"/>
    </source>
</evidence>
<name>A0A6P8B014_PYRGI</name>
<reference evidence="3" key="3">
    <citation type="submission" date="2025-08" db="UniProtKB">
        <authorList>
            <consortium name="RefSeq"/>
        </authorList>
    </citation>
    <scope>IDENTIFICATION</scope>
    <source>
        <strain evidence="3">NI907</strain>
    </source>
</reference>
<dbReference type="KEGG" id="pgri:PgNI_07622"/>
<protein>
    <submittedName>
        <fullName evidence="3">Uncharacterized protein</fullName>
    </submittedName>
</protein>
<proteinExistence type="predicted"/>
<reference evidence="3" key="1">
    <citation type="journal article" date="2019" name="Mol. Biol. Evol.">
        <title>Blast fungal genomes show frequent chromosomal changes, gene gains and losses, and effector gene turnover.</title>
        <authorList>
            <person name="Gomez Luciano L.B."/>
            <person name="Jason Tsai I."/>
            <person name="Chuma I."/>
            <person name="Tosa Y."/>
            <person name="Chen Y.H."/>
            <person name="Li J.Y."/>
            <person name="Li M.Y."/>
            <person name="Jade Lu M.Y."/>
            <person name="Nakayashiki H."/>
            <person name="Li W.H."/>
        </authorList>
    </citation>
    <scope>NUCLEOTIDE SEQUENCE</scope>
    <source>
        <strain evidence="3">NI907</strain>
    </source>
</reference>
<dbReference type="AlphaFoldDB" id="A0A6P8B014"/>